<proteinExistence type="inferred from homology"/>
<dbReference type="InterPro" id="IPR000415">
    <property type="entry name" value="Nitroreductase-like"/>
</dbReference>
<comment type="caution">
    <text evidence="4">The sequence shown here is derived from an EMBL/GenBank/DDBJ whole genome shotgun (WGS) entry which is preliminary data.</text>
</comment>
<evidence type="ECO:0000256" key="2">
    <source>
        <dbReference type="ARBA" id="ARBA00023002"/>
    </source>
</evidence>
<dbReference type="InterPro" id="IPR029479">
    <property type="entry name" value="Nitroreductase"/>
</dbReference>
<evidence type="ECO:0000259" key="3">
    <source>
        <dbReference type="PROSITE" id="PS51186"/>
    </source>
</evidence>
<dbReference type="Pfam" id="PF00881">
    <property type="entry name" value="Nitroreductase"/>
    <property type="match status" value="2"/>
</dbReference>
<dbReference type="InterPro" id="IPR016181">
    <property type="entry name" value="Acyl_CoA_acyltransferase"/>
</dbReference>
<dbReference type="InterPro" id="IPR000182">
    <property type="entry name" value="GNAT_dom"/>
</dbReference>
<organism evidence="4">
    <name type="scientific">Eiseniibacteriota bacterium</name>
    <dbReference type="NCBI Taxonomy" id="2212470"/>
    <lineage>
        <taxon>Bacteria</taxon>
        <taxon>Candidatus Eiseniibacteriota</taxon>
    </lineage>
</organism>
<dbReference type="Gene3D" id="3.40.109.10">
    <property type="entry name" value="NADH Oxidase"/>
    <property type="match status" value="1"/>
</dbReference>
<dbReference type="GO" id="GO:0016747">
    <property type="term" value="F:acyltransferase activity, transferring groups other than amino-acyl groups"/>
    <property type="evidence" value="ECO:0007669"/>
    <property type="project" value="InterPro"/>
</dbReference>
<feature type="domain" description="N-acetyltransferase" evidence="3">
    <location>
        <begin position="1"/>
        <end position="126"/>
    </location>
</feature>
<dbReference type="EMBL" id="DSEC01000243">
    <property type="protein sequence ID" value="HER43490.1"/>
    <property type="molecule type" value="Genomic_DNA"/>
</dbReference>
<dbReference type="CDD" id="cd04301">
    <property type="entry name" value="NAT_SF"/>
    <property type="match status" value="1"/>
</dbReference>
<dbReference type="Gene3D" id="2.20.180.10">
    <property type="entry name" value="putative fmn-dependent nitroreductase like domains"/>
    <property type="match status" value="1"/>
</dbReference>
<protein>
    <submittedName>
        <fullName evidence="4">GNAT family N-acetyltransferase</fullName>
    </submittedName>
</protein>
<sequence>DTVREDIGRGALWIHRHGGRVLAAMTIDDIQPEPYDAVEWRYGGLYVCVHRLAVDPAEQRKGIAGKMMAYAEEEAFRKGRKSVRLDTYGMNTAAVRFYEGLGYRRRGTIRLPKKDGEYICFEKSLAPFPPERFRALVTGSRSVRRFREDAAVSRERLEELVGMARLAPSGGNKQPLKFMLSSGHPRNGMIFPHLRWAGYMKDWDGPAEGERPAAYIVILGDREITEAFGTDHGIAAQTLMLGAASMGLAGCIIGSVDRGGLRVVLGIPVRYEILYVIAIGFPAEDVVIEDVRDGEIRYWRSEDGVHHVPKRSLGEIIFEP</sequence>
<dbReference type="Proteomes" id="UP000886069">
    <property type="component" value="Unassembled WGS sequence"/>
</dbReference>
<dbReference type="SUPFAM" id="SSF55469">
    <property type="entry name" value="FMN-dependent nitroreductase-like"/>
    <property type="match status" value="1"/>
</dbReference>
<dbReference type="PANTHER" id="PTHR43673:SF10">
    <property type="entry name" value="NADH DEHYDROGENASE_NAD(P)H NITROREDUCTASE XCC3605-RELATED"/>
    <property type="match status" value="1"/>
</dbReference>
<dbReference type="SUPFAM" id="SSF55729">
    <property type="entry name" value="Acyl-CoA N-acyltransferases (Nat)"/>
    <property type="match status" value="1"/>
</dbReference>
<keyword evidence="2" id="KW-0560">Oxidoreductase</keyword>
<gene>
    <name evidence="4" type="ORF">ENO08_03425</name>
</gene>
<dbReference type="Pfam" id="PF00583">
    <property type="entry name" value="Acetyltransf_1"/>
    <property type="match status" value="1"/>
</dbReference>
<comment type="similarity">
    <text evidence="1">Belongs to the nitroreductase family.</text>
</comment>
<dbReference type="GO" id="GO:0016491">
    <property type="term" value="F:oxidoreductase activity"/>
    <property type="evidence" value="ECO:0007669"/>
    <property type="project" value="UniProtKB-KW"/>
</dbReference>
<dbReference type="InterPro" id="IPR023312">
    <property type="entry name" value="Put_nitroreductase_C_bac"/>
</dbReference>
<dbReference type="CDD" id="cd02062">
    <property type="entry name" value="Nitro_FMN_reductase"/>
    <property type="match status" value="1"/>
</dbReference>
<dbReference type="Gene3D" id="3.40.630.30">
    <property type="match status" value="1"/>
</dbReference>
<evidence type="ECO:0000313" key="4">
    <source>
        <dbReference type="EMBL" id="HER43490.1"/>
    </source>
</evidence>
<accession>A0A7V2F345</accession>
<dbReference type="PROSITE" id="PS51186">
    <property type="entry name" value="GNAT"/>
    <property type="match status" value="1"/>
</dbReference>
<dbReference type="PANTHER" id="PTHR43673">
    <property type="entry name" value="NAD(P)H NITROREDUCTASE YDGI-RELATED"/>
    <property type="match status" value="1"/>
</dbReference>
<dbReference type="AlphaFoldDB" id="A0A7V2F345"/>
<name>A0A7V2F345_UNCEI</name>
<evidence type="ECO:0000256" key="1">
    <source>
        <dbReference type="ARBA" id="ARBA00007118"/>
    </source>
</evidence>
<feature type="non-terminal residue" evidence="4">
    <location>
        <position position="1"/>
    </location>
</feature>
<reference evidence="4" key="1">
    <citation type="journal article" date="2020" name="mSystems">
        <title>Genome- and Community-Level Interaction Insights into Carbon Utilization and Element Cycling Functions of Hydrothermarchaeota in Hydrothermal Sediment.</title>
        <authorList>
            <person name="Zhou Z."/>
            <person name="Liu Y."/>
            <person name="Xu W."/>
            <person name="Pan J."/>
            <person name="Luo Z.H."/>
            <person name="Li M."/>
        </authorList>
    </citation>
    <scope>NUCLEOTIDE SEQUENCE [LARGE SCALE GENOMIC DNA]</scope>
    <source>
        <strain evidence="4">SpSt-1233</strain>
    </source>
</reference>